<dbReference type="AlphaFoldDB" id="A0AA35UHS9"/>
<comment type="caution">
    <text evidence="1">The sequence shown here is derived from an EMBL/GenBank/DDBJ whole genome shotgun (WGS) entry which is preliminary data.</text>
</comment>
<reference evidence="1" key="1">
    <citation type="submission" date="2023-03" db="EMBL/GenBank/DDBJ databases">
        <authorList>
            <person name="Cleenwerck I."/>
        </authorList>
    </citation>
    <scope>NUCLEOTIDE SEQUENCE</scope>
    <source>
        <strain evidence="1">LMG 32879</strain>
    </source>
</reference>
<gene>
    <name evidence="1" type="ORF">LMG32879_001255</name>
</gene>
<dbReference type="Pfam" id="PF10123">
    <property type="entry name" value="Mu-like_Pro"/>
    <property type="match status" value="2"/>
</dbReference>
<evidence type="ECO:0008006" key="3">
    <source>
        <dbReference type="Google" id="ProtNLM"/>
    </source>
</evidence>
<keyword evidence="2" id="KW-1185">Reference proteome</keyword>
<dbReference type="EMBL" id="CATKSH010000006">
    <property type="protein sequence ID" value="CAI9120423.1"/>
    <property type="molecule type" value="Genomic_DNA"/>
</dbReference>
<evidence type="ECO:0000313" key="2">
    <source>
        <dbReference type="Proteomes" id="UP001176960"/>
    </source>
</evidence>
<proteinExistence type="predicted"/>
<accession>A0AA35UHS9</accession>
<dbReference type="Proteomes" id="UP001176960">
    <property type="component" value="Unassembled WGS sequence"/>
</dbReference>
<name>A0AA35UHS9_9PROT</name>
<organism evidence="1 2">
    <name type="scientific">Brytella acorum</name>
    <dbReference type="NCBI Taxonomy" id="2959299"/>
    <lineage>
        <taxon>Bacteria</taxon>
        <taxon>Pseudomonadati</taxon>
        <taxon>Pseudomonadota</taxon>
        <taxon>Alphaproteobacteria</taxon>
        <taxon>Acetobacterales</taxon>
        <taxon>Acetobacteraceae</taxon>
        <taxon>Brytella</taxon>
    </lineage>
</organism>
<sequence>MSEHHLCLALHTAQGSNVPEWVHLVPAGTFKGETGPSFSLNDANEVVARSMPPGGRSLPLDYNHALYHAAKNGGQAPAAGWIDRMEARPDGIWGHVEWTPQGRSDVAEKRYRFISPVVEHDVDGDIKKILNAALTNTPNLTNLVALNTATTFVDGETAPTDLEQFTQDVLRTMQLPLDTTREVILEKLRKIMVSKHTADPTKFVPVEMFQSLMSQYNRQNSGVPQEVAEKLVHQAMLGHQLLPFMKDWAISLCTQNYAAFQDFIEGAGEPINSHLSILAEPNYSIRMRRKTSEQSLPDNDVLNSMGISPEDVRKYGV</sequence>
<dbReference type="InterPro" id="IPR012106">
    <property type="entry name" value="Phage_Mu_Gp1"/>
</dbReference>
<evidence type="ECO:0000313" key="1">
    <source>
        <dbReference type="EMBL" id="CAI9120423.1"/>
    </source>
</evidence>
<dbReference type="PIRSF" id="PIRSF016624">
    <property type="entry name" value="Mu_prophg_I"/>
    <property type="match status" value="1"/>
</dbReference>
<protein>
    <recommendedName>
        <fullName evidence="3">Mu-like prophage I protein</fullName>
    </recommendedName>
</protein>
<dbReference type="RefSeq" id="WP_289840549.1">
    <property type="nucleotide sequence ID" value="NZ_CATKSH010000006.1"/>
</dbReference>